<dbReference type="Gene3D" id="3.40.50.300">
    <property type="entry name" value="P-loop containing nucleotide triphosphate hydrolases"/>
    <property type="match status" value="1"/>
</dbReference>
<dbReference type="Proteomes" id="UP000836788">
    <property type="component" value="Chromosome 1"/>
</dbReference>
<name>A0A8J9SVX9_PHATR</name>
<sequence length="509" mass="58898">MALYHRNQNRAVADETLYYRNPPSINGSRGGYNTNLRRVGDFSPRARLGFSRYRICLSMVAIGIMLASHLGWMSTTVPFSSTLSNRKDGESLQWFLQSPSVGNTLLQSNGRPRIKPDEFYFKGASEREVEAFFYYDERLLQNESLIGPLLMDQQEGEPRPRRWWYCDEGEHDDKDDILVRDTKIVYIHMFRSAGTIIRALMRGYAEFCHAGLAIVTHCVDVGYEFLLLGGKHGDEAWYNSLESSMPYHMCQNSYMANRTGYKRQGGPMDSSQLQQVDIVAGRIPIGMGQFWKTRNDNKRVTAPPRHLGNQPTQSSPVQYVVWFRHPVNKFVSDILSEKRTFDWTVARAVEEVEARVHADLAKSVYYERYAAYLITPEQKYWVTREGISWSSARRVNLTRANLVRHNVVVGLVERIPESIELLRFMMDQSQQVTKLFEFFANIEMTSRLPLIQSMRSNITGDVVYALERNASLWSLVSDYTQYDQQIYETAVTIHERQSDWLHSLASWKH</sequence>
<keyword evidence="1" id="KW-0472">Membrane</keyword>
<evidence type="ECO:0000313" key="2">
    <source>
        <dbReference type="EMBL" id="CAG9277864.1"/>
    </source>
</evidence>
<evidence type="ECO:0000256" key="1">
    <source>
        <dbReference type="SAM" id="Phobius"/>
    </source>
</evidence>
<organism evidence="2">
    <name type="scientific">Phaeodactylum tricornutum</name>
    <name type="common">Diatom</name>
    <dbReference type="NCBI Taxonomy" id="2850"/>
    <lineage>
        <taxon>Eukaryota</taxon>
        <taxon>Sar</taxon>
        <taxon>Stramenopiles</taxon>
        <taxon>Ochrophyta</taxon>
        <taxon>Bacillariophyta</taxon>
        <taxon>Bacillariophyceae</taxon>
        <taxon>Bacillariophycidae</taxon>
        <taxon>Naviculales</taxon>
        <taxon>Phaeodactylaceae</taxon>
        <taxon>Phaeodactylum</taxon>
    </lineage>
</organism>
<keyword evidence="1" id="KW-1133">Transmembrane helix</keyword>
<dbReference type="AlphaFoldDB" id="A0A8J9SVX9"/>
<reference evidence="2" key="1">
    <citation type="submission" date="2022-02" db="EMBL/GenBank/DDBJ databases">
        <authorList>
            <person name="Giguere J D."/>
        </authorList>
    </citation>
    <scope>NUCLEOTIDE SEQUENCE</scope>
    <source>
        <strain evidence="2">CCAP 1055/1</strain>
    </source>
</reference>
<keyword evidence="1" id="KW-0812">Transmembrane</keyword>
<evidence type="ECO:0008006" key="3">
    <source>
        <dbReference type="Google" id="ProtNLM"/>
    </source>
</evidence>
<feature type="transmembrane region" description="Helical" evidence="1">
    <location>
        <begin position="55"/>
        <end position="73"/>
    </location>
</feature>
<accession>A0A8J9SVX9</accession>
<dbReference type="EMBL" id="OU594942">
    <property type="protein sequence ID" value="CAG9277864.1"/>
    <property type="molecule type" value="Genomic_DNA"/>
</dbReference>
<dbReference type="InterPro" id="IPR027417">
    <property type="entry name" value="P-loop_NTPase"/>
</dbReference>
<proteinExistence type="predicted"/>
<gene>
    <name evidence="2" type="ORF">PTTT1_LOCUS5112</name>
</gene>
<protein>
    <recommendedName>
        <fullName evidence="3">Sulfotransferase</fullName>
    </recommendedName>
</protein>